<evidence type="ECO:0000313" key="3">
    <source>
        <dbReference type="Proteomes" id="UP000224567"/>
    </source>
</evidence>
<evidence type="ECO:0000313" key="2">
    <source>
        <dbReference type="EMBL" id="PHT33728.1"/>
    </source>
</evidence>
<reference evidence="2 3" key="1">
    <citation type="journal article" date="2017" name="Genome Biol.">
        <title>New reference genome sequences of hot pepper reveal the massive evolution of plant disease-resistance genes by retroduplication.</title>
        <authorList>
            <person name="Kim S."/>
            <person name="Park J."/>
            <person name="Yeom S.I."/>
            <person name="Kim Y.M."/>
            <person name="Seo E."/>
            <person name="Kim K.T."/>
            <person name="Kim M.S."/>
            <person name="Lee J.M."/>
            <person name="Cheong K."/>
            <person name="Shin H.S."/>
            <person name="Kim S.B."/>
            <person name="Han K."/>
            <person name="Lee J."/>
            <person name="Park M."/>
            <person name="Lee H.A."/>
            <person name="Lee H.Y."/>
            <person name="Lee Y."/>
            <person name="Oh S."/>
            <person name="Lee J.H."/>
            <person name="Choi E."/>
            <person name="Choi E."/>
            <person name="Lee S.E."/>
            <person name="Jeon J."/>
            <person name="Kim H."/>
            <person name="Choi G."/>
            <person name="Song H."/>
            <person name="Lee J."/>
            <person name="Lee S.C."/>
            <person name="Kwon J.K."/>
            <person name="Lee H.Y."/>
            <person name="Koo N."/>
            <person name="Hong Y."/>
            <person name="Kim R.W."/>
            <person name="Kang W.H."/>
            <person name="Huh J.H."/>
            <person name="Kang B.C."/>
            <person name="Yang T.J."/>
            <person name="Lee Y.H."/>
            <person name="Bennetzen J.L."/>
            <person name="Choi D."/>
        </authorList>
    </citation>
    <scope>NUCLEOTIDE SEQUENCE [LARGE SCALE GENOMIC DNA]</scope>
    <source>
        <strain evidence="3">cv. PBC81</strain>
    </source>
</reference>
<dbReference type="EMBL" id="MLFT02000011">
    <property type="protein sequence ID" value="PHT33728.1"/>
    <property type="molecule type" value="Genomic_DNA"/>
</dbReference>
<feature type="region of interest" description="Disordered" evidence="1">
    <location>
        <begin position="34"/>
        <end position="97"/>
    </location>
</feature>
<gene>
    <name evidence="2" type="ORF">CQW23_25528</name>
</gene>
<keyword evidence="3" id="KW-1185">Reference proteome</keyword>
<proteinExistence type="predicted"/>
<dbReference type="Proteomes" id="UP000224567">
    <property type="component" value="Unassembled WGS sequence"/>
</dbReference>
<sequence>MDAQCGNICKCSFVIKIGTVDYYRNNVTQGEHVITDDIENGDQPNYGELTQDGDSEPNNTKGGECPYESSSSDDDVRSNSEQRAMSMGPYPQQESIS</sequence>
<evidence type="ECO:0000256" key="1">
    <source>
        <dbReference type="SAM" id="MobiDB-lite"/>
    </source>
</evidence>
<dbReference type="AlphaFoldDB" id="A0A2G2VL80"/>
<protein>
    <submittedName>
        <fullName evidence="2">Uncharacterized protein</fullName>
    </submittedName>
</protein>
<reference evidence="3" key="2">
    <citation type="journal article" date="2017" name="J. Anim. Genet.">
        <title>Multiple reference genome sequences of hot pepper reveal the massive evolution of plant disease resistance genes by retroduplication.</title>
        <authorList>
            <person name="Kim S."/>
            <person name="Park J."/>
            <person name="Yeom S.-I."/>
            <person name="Kim Y.-M."/>
            <person name="Seo E."/>
            <person name="Kim K.-T."/>
            <person name="Kim M.-S."/>
            <person name="Lee J.M."/>
            <person name="Cheong K."/>
            <person name="Shin H.-S."/>
            <person name="Kim S.-B."/>
            <person name="Han K."/>
            <person name="Lee J."/>
            <person name="Park M."/>
            <person name="Lee H.-A."/>
            <person name="Lee H.-Y."/>
            <person name="Lee Y."/>
            <person name="Oh S."/>
            <person name="Lee J.H."/>
            <person name="Choi E."/>
            <person name="Choi E."/>
            <person name="Lee S.E."/>
            <person name="Jeon J."/>
            <person name="Kim H."/>
            <person name="Choi G."/>
            <person name="Song H."/>
            <person name="Lee J."/>
            <person name="Lee S.-C."/>
            <person name="Kwon J.-K."/>
            <person name="Lee H.-Y."/>
            <person name="Koo N."/>
            <person name="Hong Y."/>
            <person name="Kim R.W."/>
            <person name="Kang W.-H."/>
            <person name="Huh J.H."/>
            <person name="Kang B.-C."/>
            <person name="Yang T.-J."/>
            <person name="Lee Y.-H."/>
            <person name="Bennetzen J.L."/>
            <person name="Choi D."/>
        </authorList>
    </citation>
    <scope>NUCLEOTIDE SEQUENCE [LARGE SCALE GENOMIC DNA]</scope>
    <source>
        <strain evidence="3">cv. PBC81</strain>
    </source>
</reference>
<name>A0A2G2VL80_CAPBA</name>
<organism evidence="2 3">
    <name type="scientific">Capsicum baccatum</name>
    <name type="common">Peruvian pepper</name>
    <dbReference type="NCBI Taxonomy" id="33114"/>
    <lineage>
        <taxon>Eukaryota</taxon>
        <taxon>Viridiplantae</taxon>
        <taxon>Streptophyta</taxon>
        <taxon>Embryophyta</taxon>
        <taxon>Tracheophyta</taxon>
        <taxon>Spermatophyta</taxon>
        <taxon>Magnoliopsida</taxon>
        <taxon>eudicotyledons</taxon>
        <taxon>Gunneridae</taxon>
        <taxon>Pentapetalae</taxon>
        <taxon>asterids</taxon>
        <taxon>lamiids</taxon>
        <taxon>Solanales</taxon>
        <taxon>Solanaceae</taxon>
        <taxon>Solanoideae</taxon>
        <taxon>Capsiceae</taxon>
        <taxon>Capsicum</taxon>
    </lineage>
</organism>
<comment type="caution">
    <text evidence="2">The sequence shown here is derived from an EMBL/GenBank/DDBJ whole genome shotgun (WGS) entry which is preliminary data.</text>
</comment>
<accession>A0A2G2VL80</accession>